<keyword evidence="3" id="KW-1185">Reference proteome</keyword>
<evidence type="ECO:0000259" key="1">
    <source>
        <dbReference type="Pfam" id="PF07727"/>
    </source>
</evidence>
<dbReference type="Pfam" id="PF07727">
    <property type="entry name" value="RVT_2"/>
    <property type="match status" value="1"/>
</dbReference>
<dbReference type="EMBL" id="JBJKTR010000005">
    <property type="protein sequence ID" value="KAL3368419.1"/>
    <property type="molecule type" value="Genomic_DNA"/>
</dbReference>
<proteinExistence type="predicted"/>
<feature type="domain" description="Reverse transcriptase Ty1/copia-type" evidence="1">
    <location>
        <begin position="1"/>
        <end position="134"/>
    </location>
</feature>
<feature type="non-terminal residue" evidence="2">
    <location>
        <position position="1"/>
    </location>
</feature>
<evidence type="ECO:0000313" key="3">
    <source>
        <dbReference type="Proteomes" id="UP001627284"/>
    </source>
</evidence>
<reference evidence="2 3" key="1">
    <citation type="submission" date="2024-05" db="EMBL/GenBank/DDBJ databases">
        <title>De novo assembly of an allotetraploid wild potato.</title>
        <authorList>
            <person name="Hosaka A.J."/>
        </authorList>
    </citation>
    <scope>NUCLEOTIDE SEQUENCE [LARGE SCALE GENOMIC DNA]</scope>
    <source>
        <tissue evidence="2">Young leaves</tissue>
    </source>
</reference>
<dbReference type="InterPro" id="IPR013103">
    <property type="entry name" value="RVT_2"/>
</dbReference>
<dbReference type="AlphaFoldDB" id="A0ABD2UI07"/>
<comment type="caution">
    <text evidence="2">The sequence shown here is derived from an EMBL/GenBank/DDBJ whole genome shotgun (WGS) entry which is preliminary data.</text>
</comment>
<name>A0ABD2UI07_9SOLN</name>
<evidence type="ECO:0000313" key="2">
    <source>
        <dbReference type="EMBL" id="KAL3368419.1"/>
    </source>
</evidence>
<dbReference type="Proteomes" id="UP001627284">
    <property type="component" value="Unassembled WGS sequence"/>
</dbReference>
<organism evidence="2 3">
    <name type="scientific">Solanum stoloniferum</name>
    <dbReference type="NCBI Taxonomy" id="62892"/>
    <lineage>
        <taxon>Eukaryota</taxon>
        <taxon>Viridiplantae</taxon>
        <taxon>Streptophyta</taxon>
        <taxon>Embryophyta</taxon>
        <taxon>Tracheophyta</taxon>
        <taxon>Spermatophyta</taxon>
        <taxon>Magnoliopsida</taxon>
        <taxon>eudicotyledons</taxon>
        <taxon>Gunneridae</taxon>
        <taxon>Pentapetalae</taxon>
        <taxon>asterids</taxon>
        <taxon>lamiids</taxon>
        <taxon>Solanales</taxon>
        <taxon>Solanaceae</taxon>
        <taxon>Solanoideae</taxon>
        <taxon>Solaneae</taxon>
        <taxon>Solanum</taxon>
    </lineage>
</organism>
<protein>
    <recommendedName>
        <fullName evidence="1">Reverse transcriptase Ty1/copia-type domain-containing protein</fullName>
    </recommendedName>
</protein>
<gene>
    <name evidence="2" type="ORF">AABB24_009329</name>
</gene>
<sequence length="135" mass="15915">AVHENLEIHLMDVITTYLYGSLDNEIYMKISKGLKMPKAYSSKSREICSIRLQKSLYDLKQSRHMWYNHLNEYLTKQDYINDVICPCIFIKKTTPGFVILVVYVDDINLIGTPEEVQKAIEYLKKEFEMNDLEKI</sequence>
<accession>A0ABD2UI07</accession>